<dbReference type="PANTHER" id="PTHR43895:SF150">
    <property type="entry name" value="SERINE_THREONINE-PROTEIN KINASE STK11"/>
    <property type="match status" value="1"/>
</dbReference>
<keyword evidence="4" id="KW-0418">Kinase</keyword>
<dbReference type="GO" id="GO:0004674">
    <property type="term" value="F:protein serine/threonine kinase activity"/>
    <property type="evidence" value="ECO:0007669"/>
    <property type="project" value="UniProtKB-KW"/>
</dbReference>
<dbReference type="VEuPathDB" id="AmoebaDB:FDP41_001600"/>
<proteinExistence type="predicted"/>
<keyword evidence="2" id="KW-0808">Transferase</keyword>
<dbReference type="EMBL" id="VFQX01000027">
    <property type="protein sequence ID" value="KAF0979257.1"/>
    <property type="molecule type" value="Genomic_DNA"/>
</dbReference>
<protein>
    <recommendedName>
        <fullName evidence="6">Protein kinase domain-containing protein</fullName>
    </recommendedName>
</protein>
<evidence type="ECO:0000313" key="8">
    <source>
        <dbReference type="Proteomes" id="UP000444721"/>
    </source>
</evidence>
<keyword evidence="1" id="KW-0723">Serine/threonine-protein kinase</keyword>
<keyword evidence="3" id="KW-0547">Nucleotide-binding</keyword>
<name>A0A6A5BQ78_NAEFO</name>
<dbReference type="VEuPathDB" id="AmoebaDB:NF0109670"/>
<dbReference type="GO" id="GO:0007165">
    <property type="term" value="P:signal transduction"/>
    <property type="evidence" value="ECO:0007669"/>
    <property type="project" value="TreeGrafter"/>
</dbReference>
<organism evidence="7 8">
    <name type="scientific">Naegleria fowleri</name>
    <name type="common">Brain eating amoeba</name>
    <dbReference type="NCBI Taxonomy" id="5763"/>
    <lineage>
        <taxon>Eukaryota</taxon>
        <taxon>Discoba</taxon>
        <taxon>Heterolobosea</taxon>
        <taxon>Tetramitia</taxon>
        <taxon>Eutetramitia</taxon>
        <taxon>Vahlkampfiidae</taxon>
        <taxon>Naegleria</taxon>
    </lineage>
</organism>
<dbReference type="Gene3D" id="1.10.510.10">
    <property type="entry name" value="Transferase(Phosphotransferase) domain 1"/>
    <property type="match status" value="1"/>
</dbReference>
<dbReference type="InterPro" id="IPR008266">
    <property type="entry name" value="Tyr_kinase_AS"/>
</dbReference>
<evidence type="ECO:0000313" key="7">
    <source>
        <dbReference type="EMBL" id="KAF0979257.1"/>
    </source>
</evidence>
<dbReference type="PROSITE" id="PS50011">
    <property type="entry name" value="PROTEIN_KINASE_DOM"/>
    <property type="match status" value="1"/>
</dbReference>
<dbReference type="RefSeq" id="XP_044563970.1">
    <property type="nucleotide sequence ID" value="XM_044704703.1"/>
</dbReference>
<dbReference type="GO" id="GO:0005524">
    <property type="term" value="F:ATP binding"/>
    <property type="evidence" value="ECO:0007669"/>
    <property type="project" value="UniProtKB-KW"/>
</dbReference>
<dbReference type="InterPro" id="IPR000719">
    <property type="entry name" value="Prot_kinase_dom"/>
</dbReference>
<evidence type="ECO:0000256" key="2">
    <source>
        <dbReference type="ARBA" id="ARBA00022679"/>
    </source>
</evidence>
<keyword evidence="5" id="KW-0067">ATP-binding</keyword>
<comment type="caution">
    <text evidence="7">The sequence shown here is derived from an EMBL/GenBank/DDBJ whole genome shotgun (WGS) entry which is preliminary data.</text>
</comment>
<evidence type="ECO:0000256" key="4">
    <source>
        <dbReference type="ARBA" id="ARBA00022777"/>
    </source>
</evidence>
<evidence type="ECO:0000259" key="6">
    <source>
        <dbReference type="PROSITE" id="PS50011"/>
    </source>
</evidence>
<dbReference type="OrthoDB" id="4062651at2759"/>
<dbReference type="Pfam" id="PF00069">
    <property type="entry name" value="Pkinase"/>
    <property type="match status" value="1"/>
</dbReference>
<dbReference type="PANTHER" id="PTHR43895">
    <property type="entry name" value="CALCIUM/CALMODULIN-DEPENDENT PROTEIN KINASE KINASE-RELATED"/>
    <property type="match status" value="1"/>
</dbReference>
<accession>A0A6A5BQ78</accession>
<evidence type="ECO:0000256" key="3">
    <source>
        <dbReference type="ARBA" id="ARBA00022741"/>
    </source>
</evidence>
<dbReference type="SUPFAM" id="SSF56112">
    <property type="entry name" value="Protein kinase-like (PK-like)"/>
    <property type="match status" value="1"/>
</dbReference>
<dbReference type="SMART" id="SM00220">
    <property type="entry name" value="S_TKc"/>
    <property type="match status" value="1"/>
</dbReference>
<dbReference type="GeneID" id="68108818"/>
<sequence>MKLCSSQKEHILFAIKHEKDILKQLTDVPNVTKLANVSNEYANDENCIFFPIYRPFKYETNDQRLILKTIEPLISVLRTIHSRNIYHRDIRPDNILLGEQDNVVLADWGFSVYNSSPQDHFAGTALFCAEEYAKSWVEYTPIRYTDRFDCESLLKCCYFMLRSKVRSKFDILNKAQKLQSAMDIWKEIADNDTQFSHYLQQVAQNTDPYQVLYDFVNSYMPNDDNLQYDYD</sequence>
<feature type="domain" description="Protein kinase" evidence="6">
    <location>
        <begin position="1"/>
        <end position="231"/>
    </location>
</feature>
<reference evidence="7 8" key="1">
    <citation type="journal article" date="2019" name="Sci. Rep.">
        <title>Nanopore sequencing improves the draft genome of the human pathogenic amoeba Naegleria fowleri.</title>
        <authorList>
            <person name="Liechti N."/>
            <person name="Schurch N."/>
            <person name="Bruggmann R."/>
            <person name="Wittwer M."/>
        </authorList>
    </citation>
    <scope>NUCLEOTIDE SEQUENCE [LARGE SCALE GENOMIC DNA]</scope>
    <source>
        <strain evidence="7 8">ATCC 30894</strain>
    </source>
</reference>
<dbReference type="PROSITE" id="PS00109">
    <property type="entry name" value="PROTEIN_KINASE_TYR"/>
    <property type="match status" value="1"/>
</dbReference>
<dbReference type="AlphaFoldDB" id="A0A6A5BQ78"/>
<evidence type="ECO:0000256" key="1">
    <source>
        <dbReference type="ARBA" id="ARBA00022527"/>
    </source>
</evidence>
<evidence type="ECO:0000256" key="5">
    <source>
        <dbReference type="ARBA" id="ARBA00022840"/>
    </source>
</evidence>
<keyword evidence="8" id="KW-1185">Reference proteome</keyword>
<dbReference type="VEuPathDB" id="AmoebaDB:NfTy_054040"/>
<dbReference type="InterPro" id="IPR011009">
    <property type="entry name" value="Kinase-like_dom_sf"/>
</dbReference>
<gene>
    <name evidence="7" type="ORF">FDP41_001600</name>
</gene>
<dbReference type="Proteomes" id="UP000444721">
    <property type="component" value="Unassembled WGS sequence"/>
</dbReference>